<dbReference type="Ensembl" id="ENSCSET00000026564.1">
    <property type="protein sequence ID" value="ENSCSEP00000026221.1"/>
    <property type="gene ID" value="ENSCSEG00000016748.1"/>
</dbReference>
<accession>A0A3P8WL30</accession>
<dbReference type="InParanoid" id="A0A3P8WL30"/>
<name>A0A3P8WL30_CYNSE</name>
<dbReference type="OMA" id="WITRESY"/>
<dbReference type="GeneTree" id="ENSGT00940000176177"/>
<sequence>MPSSAGPSSPAAALAEALENSAQVIDKHLQEDRFFPDLSELLSVPSHSKSRVKITSWRKKSDRYQWITRESYQNQTCR</sequence>
<proteinExistence type="predicted"/>
<reference evidence="1" key="2">
    <citation type="submission" date="2025-08" db="UniProtKB">
        <authorList>
            <consortium name="Ensembl"/>
        </authorList>
    </citation>
    <scope>IDENTIFICATION</scope>
</reference>
<dbReference type="Proteomes" id="UP000265120">
    <property type="component" value="Chromosome 14"/>
</dbReference>
<organism evidence="1 2">
    <name type="scientific">Cynoglossus semilaevis</name>
    <name type="common">Tongue sole</name>
    <dbReference type="NCBI Taxonomy" id="244447"/>
    <lineage>
        <taxon>Eukaryota</taxon>
        <taxon>Metazoa</taxon>
        <taxon>Chordata</taxon>
        <taxon>Craniata</taxon>
        <taxon>Vertebrata</taxon>
        <taxon>Euteleostomi</taxon>
        <taxon>Actinopterygii</taxon>
        <taxon>Neopterygii</taxon>
        <taxon>Teleostei</taxon>
        <taxon>Neoteleostei</taxon>
        <taxon>Acanthomorphata</taxon>
        <taxon>Carangaria</taxon>
        <taxon>Pleuronectiformes</taxon>
        <taxon>Pleuronectoidei</taxon>
        <taxon>Cynoglossidae</taxon>
        <taxon>Cynoglossinae</taxon>
        <taxon>Cynoglossus</taxon>
    </lineage>
</organism>
<dbReference type="AlphaFoldDB" id="A0A3P8WL30"/>
<reference evidence="1 2" key="1">
    <citation type="journal article" date="2014" name="Nat. Genet.">
        <title>Whole-genome sequence of a flatfish provides insights into ZW sex chromosome evolution and adaptation to a benthic lifestyle.</title>
        <authorList>
            <person name="Chen S."/>
            <person name="Zhang G."/>
            <person name="Shao C."/>
            <person name="Huang Q."/>
            <person name="Liu G."/>
            <person name="Zhang P."/>
            <person name="Song W."/>
            <person name="An N."/>
            <person name="Chalopin D."/>
            <person name="Volff J.N."/>
            <person name="Hong Y."/>
            <person name="Li Q."/>
            <person name="Sha Z."/>
            <person name="Zhou H."/>
            <person name="Xie M."/>
            <person name="Yu Q."/>
            <person name="Liu Y."/>
            <person name="Xiang H."/>
            <person name="Wang N."/>
            <person name="Wu K."/>
            <person name="Yang C."/>
            <person name="Zhou Q."/>
            <person name="Liao X."/>
            <person name="Yang L."/>
            <person name="Hu Q."/>
            <person name="Zhang J."/>
            <person name="Meng L."/>
            <person name="Jin L."/>
            <person name="Tian Y."/>
            <person name="Lian J."/>
            <person name="Yang J."/>
            <person name="Miao G."/>
            <person name="Liu S."/>
            <person name="Liang Z."/>
            <person name="Yan F."/>
            <person name="Li Y."/>
            <person name="Sun B."/>
            <person name="Zhang H."/>
            <person name="Zhang J."/>
            <person name="Zhu Y."/>
            <person name="Du M."/>
            <person name="Zhao Y."/>
            <person name="Schartl M."/>
            <person name="Tang Q."/>
            <person name="Wang J."/>
        </authorList>
    </citation>
    <scope>NUCLEOTIDE SEQUENCE</scope>
</reference>
<reference evidence="1" key="3">
    <citation type="submission" date="2025-09" db="UniProtKB">
        <authorList>
            <consortium name="Ensembl"/>
        </authorList>
    </citation>
    <scope>IDENTIFICATION</scope>
</reference>
<protein>
    <submittedName>
        <fullName evidence="1">Uncharacterized protein</fullName>
    </submittedName>
</protein>
<evidence type="ECO:0000313" key="1">
    <source>
        <dbReference type="Ensembl" id="ENSCSEP00000026221.1"/>
    </source>
</evidence>
<evidence type="ECO:0000313" key="2">
    <source>
        <dbReference type="Proteomes" id="UP000265120"/>
    </source>
</evidence>
<keyword evidence="2" id="KW-1185">Reference proteome</keyword>
<dbReference type="STRING" id="244447.ENSCSEP00000026221"/>